<feature type="non-terminal residue" evidence="1">
    <location>
        <position position="1"/>
    </location>
</feature>
<feature type="non-terminal residue" evidence="1">
    <location>
        <position position="339"/>
    </location>
</feature>
<dbReference type="Proteomes" id="UP000789901">
    <property type="component" value="Unassembled WGS sequence"/>
</dbReference>
<keyword evidence="2" id="KW-1185">Reference proteome</keyword>
<accession>A0ABN7X6Z1</accession>
<dbReference type="EMBL" id="CAJVQB010096016">
    <property type="protein sequence ID" value="CAG8849393.1"/>
    <property type="molecule type" value="Genomic_DNA"/>
</dbReference>
<comment type="caution">
    <text evidence="1">The sequence shown here is derived from an EMBL/GenBank/DDBJ whole genome shotgun (WGS) entry which is preliminary data.</text>
</comment>
<evidence type="ECO:0000313" key="2">
    <source>
        <dbReference type="Proteomes" id="UP000789901"/>
    </source>
</evidence>
<reference evidence="1 2" key="1">
    <citation type="submission" date="2021-06" db="EMBL/GenBank/DDBJ databases">
        <authorList>
            <person name="Kallberg Y."/>
            <person name="Tangrot J."/>
            <person name="Rosling A."/>
        </authorList>
    </citation>
    <scope>NUCLEOTIDE SEQUENCE [LARGE SCALE GENOMIC DNA]</scope>
    <source>
        <strain evidence="1 2">120-4 pot B 10/14</strain>
    </source>
</reference>
<name>A0ABN7X6Z1_GIGMA</name>
<proteinExistence type="predicted"/>
<gene>
    <name evidence="1" type="ORF">GMARGA_LOCUS39688</name>
</gene>
<protein>
    <submittedName>
        <fullName evidence="1">1244_t:CDS:1</fullName>
    </submittedName>
</protein>
<evidence type="ECO:0000313" key="1">
    <source>
        <dbReference type="EMBL" id="CAG8849393.1"/>
    </source>
</evidence>
<sequence>TLESEYQIEILEDKEYIEINNIVFNKIEYEGSCLSKKNKETLHKSRNKQLANILLFEKLNKEIEYLQETEISKYKKYEKFKTRTKEFFLKKRINRATNIKELNDLKPTEITLDPILKIKQSNTLKNREIPKRIREIVDLIYNKILNETENISTLDQFIISVSGGGELTENIYILGENEDLLKNKKVPLDNIVKIFLNNSLFMLNNYYNNDSMKNQIKRLEIYKKQNTFNIIIEEIKKYISDFERHLNFVNFKLNKNKTFDRTNFFYTKTLKDHITKIKTLYHEANENYYQDIINKMIISTNKEDFKDNGKFDKEIHILDNKYLKGKKTTDLQNIRKKKN</sequence>
<organism evidence="1 2">
    <name type="scientific">Gigaspora margarita</name>
    <dbReference type="NCBI Taxonomy" id="4874"/>
    <lineage>
        <taxon>Eukaryota</taxon>
        <taxon>Fungi</taxon>
        <taxon>Fungi incertae sedis</taxon>
        <taxon>Mucoromycota</taxon>
        <taxon>Glomeromycotina</taxon>
        <taxon>Glomeromycetes</taxon>
        <taxon>Diversisporales</taxon>
        <taxon>Gigasporaceae</taxon>
        <taxon>Gigaspora</taxon>
    </lineage>
</organism>